<evidence type="ECO:0000313" key="1">
    <source>
        <dbReference type="EMBL" id="CDB46664.1"/>
    </source>
</evidence>
<dbReference type="STRING" id="1262914.BN533_01720"/>
<reference evidence="1" key="1">
    <citation type="submission" date="2012-11" db="EMBL/GenBank/DDBJ databases">
        <title>Dependencies among metagenomic species, viruses, plasmids and units of genetic variation.</title>
        <authorList>
            <person name="Nielsen H.B."/>
            <person name="Almeida M."/>
            <person name="Juncker A.S."/>
            <person name="Rasmussen S."/>
            <person name="Li J."/>
            <person name="Sunagawa S."/>
            <person name="Plichta D."/>
            <person name="Gautier L."/>
            <person name="Le Chatelier E."/>
            <person name="Peletier E."/>
            <person name="Bonde I."/>
            <person name="Nielsen T."/>
            <person name="Manichanh C."/>
            <person name="Arumugam M."/>
            <person name="Batto J."/>
            <person name="Santos M.B.Q.D."/>
            <person name="Blom N."/>
            <person name="Borruel N."/>
            <person name="Burgdorf K.S."/>
            <person name="Boumezbeur F."/>
            <person name="Casellas F."/>
            <person name="Dore J."/>
            <person name="Guarner F."/>
            <person name="Hansen T."/>
            <person name="Hildebrand F."/>
            <person name="Kaas R.S."/>
            <person name="Kennedy S."/>
            <person name="Kristiansen K."/>
            <person name="Kultima J.R."/>
            <person name="Leonard P."/>
            <person name="Levenez F."/>
            <person name="Lund O."/>
            <person name="Moumen B."/>
            <person name="Le Paslier D."/>
            <person name="Pons N."/>
            <person name="Pedersen O."/>
            <person name="Prifti E."/>
            <person name="Qin J."/>
            <person name="Raes J."/>
            <person name="Tap J."/>
            <person name="Tims S."/>
            <person name="Ussery D.W."/>
            <person name="Yamada T."/>
            <person name="MetaHit consortium"/>
            <person name="Renault P."/>
            <person name="Sicheritz-Ponten T."/>
            <person name="Bork P."/>
            <person name="Wang J."/>
            <person name="Brunak S."/>
            <person name="Ehrlich S.D."/>
        </authorList>
    </citation>
    <scope>NUCLEOTIDE SEQUENCE [LARGE SCALE GENOMIC DNA]</scope>
</reference>
<protein>
    <submittedName>
        <fullName evidence="1">Uncharacterized protein</fullName>
    </submittedName>
</protein>
<dbReference type="InterPro" id="IPR053917">
    <property type="entry name" value="DUF6979"/>
</dbReference>
<dbReference type="EMBL" id="CBDS010000089">
    <property type="protein sequence ID" value="CDB46664.1"/>
    <property type="molecule type" value="Genomic_DNA"/>
</dbReference>
<dbReference type="Pfam" id="PF22399">
    <property type="entry name" value="DUF6979"/>
    <property type="match status" value="1"/>
</dbReference>
<organism evidence="1">
    <name type="scientific">Phascolarctobacterium faecium</name>
    <dbReference type="NCBI Taxonomy" id="33025"/>
    <lineage>
        <taxon>Bacteria</taxon>
        <taxon>Bacillati</taxon>
        <taxon>Bacillota</taxon>
        <taxon>Negativicutes</taxon>
        <taxon>Acidaminococcales</taxon>
        <taxon>Acidaminococcaceae</taxon>
        <taxon>Phascolarctobacterium</taxon>
    </lineage>
</organism>
<sequence length="119" mass="13437">MEFGKYGHCAIMAFELMKNEGISAREAWQIAAEKIFEGCPSSIAKGCPKNAFLSLMGQNNRRSKNGTYAMEALDIIDKLGKDDIDNISPNKFWRDYMGKEISHNHQIDVVFALRSKGYI</sequence>
<comment type="caution">
    <text evidence="1">The sequence shown here is derived from an EMBL/GenBank/DDBJ whole genome shotgun (WGS) entry which is preliminary data.</text>
</comment>
<dbReference type="AlphaFoldDB" id="R6IJL5"/>
<proteinExistence type="predicted"/>
<name>R6IJL5_9FIRM</name>
<dbReference type="RefSeq" id="WP_021718620.1">
    <property type="nucleotide sequence ID" value="NZ_DBFCKB010000240.1"/>
</dbReference>
<dbReference type="HOGENOM" id="CLU_130801_1_0_9"/>
<accession>R6IJL5</accession>
<gene>
    <name evidence="1" type="ORF">BN533_01720</name>
</gene>